<reference evidence="4 5" key="1">
    <citation type="submission" date="2016-11" db="EMBL/GenBank/DDBJ databases">
        <authorList>
            <person name="Jaros S."/>
            <person name="Januszkiewicz K."/>
            <person name="Wedrychowicz H."/>
        </authorList>
    </citation>
    <scope>NUCLEOTIDE SEQUENCE [LARGE SCALE GENOMIC DNA]</scope>
    <source>
        <strain evidence="4 5">GAS499</strain>
    </source>
</reference>
<organism evidence="4 5">
    <name type="scientific">Bradyrhizobium lablabi</name>
    <dbReference type="NCBI Taxonomy" id="722472"/>
    <lineage>
        <taxon>Bacteria</taxon>
        <taxon>Pseudomonadati</taxon>
        <taxon>Pseudomonadota</taxon>
        <taxon>Alphaproteobacteria</taxon>
        <taxon>Hyphomicrobiales</taxon>
        <taxon>Nitrobacteraceae</taxon>
        <taxon>Bradyrhizobium</taxon>
    </lineage>
</organism>
<evidence type="ECO:0000256" key="2">
    <source>
        <dbReference type="ARBA" id="ARBA00023172"/>
    </source>
</evidence>
<dbReference type="Pfam" id="PF00589">
    <property type="entry name" value="Phage_integrase"/>
    <property type="match status" value="1"/>
</dbReference>
<dbReference type="PANTHER" id="PTHR30349:SF64">
    <property type="entry name" value="PROPHAGE INTEGRASE INTD-RELATED"/>
    <property type="match status" value="1"/>
</dbReference>
<dbReference type="EMBL" id="LT670844">
    <property type="protein sequence ID" value="SHJ72465.1"/>
    <property type="molecule type" value="Genomic_DNA"/>
</dbReference>
<dbReference type="Gene3D" id="1.10.443.10">
    <property type="entry name" value="Intergrase catalytic core"/>
    <property type="match status" value="2"/>
</dbReference>
<evidence type="ECO:0000259" key="3">
    <source>
        <dbReference type="PROSITE" id="PS51898"/>
    </source>
</evidence>
<proteinExistence type="predicted"/>
<dbReference type="AlphaFoldDB" id="A0A1M6LMU0"/>
<dbReference type="GO" id="GO:0015074">
    <property type="term" value="P:DNA integration"/>
    <property type="evidence" value="ECO:0007669"/>
    <property type="project" value="UniProtKB-KW"/>
</dbReference>
<dbReference type="InterPro" id="IPR011010">
    <property type="entry name" value="DNA_brk_join_enz"/>
</dbReference>
<dbReference type="SUPFAM" id="SSF56349">
    <property type="entry name" value="DNA breaking-rejoining enzymes"/>
    <property type="match status" value="1"/>
</dbReference>
<name>A0A1M6LMU0_9BRAD</name>
<gene>
    <name evidence="4" type="ORF">SAMN05444159_1326</name>
</gene>
<dbReference type="CDD" id="cd00796">
    <property type="entry name" value="INT_Rci_Hp1_C"/>
    <property type="match status" value="1"/>
</dbReference>
<dbReference type="Proteomes" id="UP000189935">
    <property type="component" value="Chromosome I"/>
</dbReference>
<dbReference type="InterPro" id="IPR050090">
    <property type="entry name" value="Tyrosine_recombinase_XerCD"/>
</dbReference>
<keyword evidence="2" id="KW-0233">DNA recombination</keyword>
<feature type="domain" description="Tyr recombinase" evidence="3">
    <location>
        <begin position="149"/>
        <end position="312"/>
    </location>
</feature>
<evidence type="ECO:0000313" key="5">
    <source>
        <dbReference type="Proteomes" id="UP000189935"/>
    </source>
</evidence>
<dbReference type="GO" id="GO:0006310">
    <property type="term" value="P:DNA recombination"/>
    <property type="evidence" value="ECO:0007669"/>
    <property type="project" value="UniProtKB-KW"/>
</dbReference>
<evidence type="ECO:0000256" key="1">
    <source>
        <dbReference type="ARBA" id="ARBA00022908"/>
    </source>
</evidence>
<dbReference type="GO" id="GO:0003677">
    <property type="term" value="F:DNA binding"/>
    <property type="evidence" value="ECO:0007669"/>
    <property type="project" value="InterPro"/>
</dbReference>
<sequence>MPIKIYRRKGSNVWQYRGTVTGNRLRGSTGTANREIAARVASEIENRHWKRHLDGPEDTLTFPKAVALYLKAGKSERFVWKIEDYWKNAKVKDMTSGAIRQSAIDLYPKVSGATWNRCVIVPTQAIINHCAELELCPRIRVKRFPFDEKIKQPVTLEWLDAFCAHADKQLAALALFMFATGCRIAEARRIEWDDIDFQARTILIRKTKIRRQRLPNMPPRLLLALANMDRNCKPFGDAYTTLRDRWERVRVAAKLKRLTFHCSRHGFATKLLHDGIDVVTVAKLGGWASAQQVLKTYGHAKDNPKITDGLFDAPPDLSKKVSND</sequence>
<dbReference type="InterPro" id="IPR013762">
    <property type="entry name" value="Integrase-like_cat_sf"/>
</dbReference>
<dbReference type="RefSeq" id="WP_079537461.1">
    <property type="nucleotide sequence ID" value="NZ_LT670844.1"/>
</dbReference>
<dbReference type="PANTHER" id="PTHR30349">
    <property type="entry name" value="PHAGE INTEGRASE-RELATED"/>
    <property type="match status" value="1"/>
</dbReference>
<evidence type="ECO:0000313" key="4">
    <source>
        <dbReference type="EMBL" id="SHJ72465.1"/>
    </source>
</evidence>
<dbReference type="OrthoDB" id="7216962at2"/>
<dbReference type="PROSITE" id="PS51898">
    <property type="entry name" value="TYR_RECOMBINASE"/>
    <property type="match status" value="1"/>
</dbReference>
<keyword evidence="1" id="KW-0229">DNA integration</keyword>
<accession>A0A1M6LMU0</accession>
<dbReference type="InterPro" id="IPR002104">
    <property type="entry name" value="Integrase_catalytic"/>
</dbReference>
<protein>
    <submittedName>
        <fullName evidence="4">Phage integrase family protein</fullName>
    </submittedName>
</protein>